<dbReference type="RefSeq" id="WP_083434729.1">
    <property type="nucleotide sequence ID" value="NZ_LECT01000006.1"/>
</dbReference>
<name>A0A0J1BM53_RHOIS</name>
<dbReference type="OrthoDB" id="9797588at2"/>
<accession>A0A0J1BM53</accession>
<keyword evidence="3" id="KW-1185">Reference proteome</keyword>
<dbReference type="InterPro" id="IPR021796">
    <property type="entry name" value="Tll0287-like_dom"/>
</dbReference>
<evidence type="ECO:0000313" key="2">
    <source>
        <dbReference type="EMBL" id="KLU07533.1"/>
    </source>
</evidence>
<evidence type="ECO:0000313" key="3">
    <source>
        <dbReference type="Proteomes" id="UP000036367"/>
    </source>
</evidence>
<dbReference type="STRING" id="595434.RISK_000611"/>
<evidence type="ECO:0000259" key="1">
    <source>
        <dbReference type="Pfam" id="PF11845"/>
    </source>
</evidence>
<comment type="caution">
    <text evidence="2">The sequence shown here is derived from an EMBL/GenBank/DDBJ whole genome shotgun (WGS) entry which is preliminary data.</text>
</comment>
<organism evidence="2 3">
    <name type="scientific">Rhodopirellula islandica</name>
    <dbReference type="NCBI Taxonomy" id="595434"/>
    <lineage>
        <taxon>Bacteria</taxon>
        <taxon>Pseudomonadati</taxon>
        <taxon>Planctomycetota</taxon>
        <taxon>Planctomycetia</taxon>
        <taxon>Pirellulales</taxon>
        <taxon>Pirellulaceae</taxon>
        <taxon>Rhodopirellula</taxon>
    </lineage>
</organism>
<reference evidence="2" key="1">
    <citation type="submission" date="2015-05" db="EMBL/GenBank/DDBJ databases">
        <title>Permanent draft genome of Rhodopirellula islandicus K833.</title>
        <authorList>
            <person name="Kizina J."/>
            <person name="Richter M."/>
            <person name="Glockner F.O."/>
            <person name="Harder J."/>
        </authorList>
    </citation>
    <scope>NUCLEOTIDE SEQUENCE [LARGE SCALE GENOMIC DNA]</scope>
    <source>
        <strain evidence="2">K833</strain>
    </source>
</reference>
<dbReference type="AlphaFoldDB" id="A0A0J1BM53"/>
<sequence length="207" mass="22172">MRIQWTASAGILAIAGTFLLVNLGCQKSAPPVTEDVSEQDASAVSIVEGETPSEEQKQAMLQAKDALFQKLSGRLMEAMGSQGPAGAIAVCQKEANQIATDVGDQHGVMIGRTGVRLRNTKNLPPSWAKSMTEAKVSTPQFVSLTNGHAAALLPIQLQSQCLMCHGPTEQIAPVISDQLTKLYPNDQATGFREGELRGWFWVETPAI</sequence>
<protein>
    <submittedName>
        <fullName evidence="2">Cytochrome c family protein</fullName>
    </submittedName>
</protein>
<proteinExistence type="predicted"/>
<dbReference type="Pfam" id="PF11845">
    <property type="entry name" value="Tll0287-like"/>
    <property type="match status" value="1"/>
</dbReference>
<feature type="domain" description="Tll0287-like" evidence="1">
    <location>
        <begin position="54"/>
        <end position="205"/>
    </location>
</feature>
<dbReference type="Proteomes" id="UP000036367">
    <property type="component" value="Unassembled WGS sequence"/>
</dbReference>
<dbReference type="EMBL" id="LECT01000006">
    <property type="protein sequence ID" value="KLU07533.1"/>
    <property type="molecule type" value="Genomic_DNA"/>
</dbReference>
<dbReference type="PATRIC" id="fig|595434.4.peg.591"/>
<gene>
    <name evidence="2" type="ORF">RISK_000611</name>
</gene>